<evidence type="ECO:0000313" key="2">
    <source>
        <dbReference type="EMBL" id="GCC42205.1"/>
    </source>
</evidence>
<comment type="caution">
    <text evidence="2">The sequence shown here is derived from an EMBL/GenBank/DDBJ whole genome shotgun (WGS) entry which is preliminary data.</text>
</comment>
<organism evidence="2 3">
    <name type="scientific">Chiloscyllium punctatum</name>
    <name type="common">Brownbanded bambooshark</name>
    <name type="synonym">Hemiscyllium punctatum</name>
    <dbReference type="NCBI Taxonomy" id="137246"/>
    <lineage>
        <taxon>Eukaryota</taxon>
        <taxon>Metazoa</taxon>
        <taxon>Chordata</taxon>
        <taxon>Craniata</taxon>
        <taxon>Vertebrata</taxon>
        <taxon>Chondrichthyes</taxon>
        <taxon>Elasmobranchii</taxon>
        <taxon>Galeomorphii</taxon>
        <taxon>Galeoidea</taxon>
        <taxon>Orectolobiformes</taxon>
        <taxon>Hemiscylliidae</taxon>
        <taxon>Chiloscyllium</taxon>
    </lineage>
</organism>
<feature type="compositionally biased region" description="Basic and acidic residues" evidence="1">
    <location>
        <begin position="185"/>
        <end position="210"/>
    </location>
</feature>
<gene>
    <name evidence="2" type="ORF">chiPu_0026129</name>
</gene>
<feature type="compositionally biased region" description="Polar residues" evidence="1">
    <location>
        <begin position="127"/>
        <end position="137"/>
    </location>
</feature>
<dbReference type="AlphaFoldDB" id="A0A401THU3"/>
<evidence type="ECO:0000313" key="3">
    <source>
        <dbReference type="Proteomes" id="UP000287033"/>
    </source>
</evidence>
<feature type="compositionally biased region" description="Basic and acidic residues" evidence="1">
    <location>
        <begin position="43"/>
        <end position="57"/>
    </location>
</feature>
<feature type="region of interest" description="Disordered" evidence="1">
    <location>
        <begin position="1"/>
        <end position="143"/>
    </location>
</feature>
<dbReference type="Proteomes" id="UP000287033">
    <property type="component" value="Unassembled WGS sequence"/>
</dbReference>
<accession>A0A401THU3</accession>
<sequence length="220" mass="23814">MAAPPPSVHGRRVQRRRGAPHKDGRAAPPLPSATKLTALRSGGRPEGEQAPHQDGRHAHQPALSRESGRQRCPAVRWPPVGTPSRCAENRRRDGLTRTNMATAPPAGRGAVCPAQRWPPHSAGPLNRRSSGQYTPSKPHTCHIVGSRRTHSFFLSDPPAPPHSVSNRFTFRYRGGEPAQGWGEGRGGREAVHVGISEDRPRKAGRRDAPRDSGGVLPTFT</sequence>
<reference evidence="2 3" key="1">
    <citation type="journal article" date="2018" name="Nat. Ecol. Evol.">
        <title>Shark genomes provide insights into elasmobranch evolution and the origin of vertebrates.</title>
        <authorList>
            <person name="Hara Y"/>
            <person name="Yamaguchi K"/>
            <person name="Onimaru K"/>
            <person name="Kadota M"/>
            <person name="Koyanagi M"/>
            <person name="Keeley SD"/>
            <person name="Tatsumi K"/>
            <person name="Tanaka K"/>
            <person name="Motone F"/>
            <person name="Kageyama Y"/>
            <person name="Nozu R"/>
            <person name="Adachi N"/>
            <person name="Nishimura O"/>
            <person name="Nakagawa R"/>
            <person name="Tanegashima C"/>
            <person name="Kiyatake I"/>
            <person name="Matsumoto R"/>
            <person name="Murakumo K"/>
            <person name="Nishida K"/>
            <person name="Terakita A"/>
            <person name="Kuratani S"/>
            <person name="Sato K"/>
            <person name="Hyodo S Kuraku.S."/>
        </authorList>
    </citation>
    <scope>NUCLEOTIDE SEQUENCE [LARGE SCALE GENOMIC DNA]</scope>
</reference>
<feature type="compositionally biased region" description="Basic residues" evidence="1">
    <location>
        <begin position="9"/>
        <end position="19"/>
    </location>
</feature>
<evidence type="ECO:0000256" key="1">
    <source>
        <dbReference type="SAM" id="MobiDB-lite"/>
    </source>
</evidence>
<protein>
    <submittedName>
        <fullName evidence="2">Uncharacterized protein</fullName>
    </submittedName>
</protein>
<feature type="region of interest" description="Disordered" evidence="1">
    <location>
        <begin position="176"/>
        <end position="220"/>
    </location>
</feature>
<dbReference type="EMBL" id="BEZZ01072993">
    <property type="protein sequence ID" value="GCC42205.1"/>
    <property type="molecule type" value="Genomic_DNA"/>
</dbReference>
<proteinExistence type="predicted"/>
<name>A0A401THU3_CHIPU</name>
<keyword evidence="3" id="KW-1185">Reference proteome</keyword>